<evidence type="ECO:0000256" key="5">
    <source>
        <dbReference type="ARBA" id="ARBA00022552"/>
    </source>
</evidence>
<evidence type="ECO:0000256" key="3">
    <source>
        <dbReference type="ARBA" id="ARBA00021438"/>
    </source>
</evidence>
<evidence type="ECO:0000256" key="7">
    <source>
        <dbReference type="ARBA" id="ARBA00022884"/>
    </source>
</evidence>
<evidence type="ECO:0000313" key="11">
    <source>
        <dbReference type="Proteomes" id="UP001140949"/>
    </source>
</evidence>
<feature type="compositionally biased region" description="Basic and acidic residues" evidence="9">
    <location>
        <begin position="376"/>
        <end position="397"/>
    </location>
</feature>
<dbReference type="GO" id="GO:0003723">
    <property type="term" value="F:RNA binding"/>
    <property type="evidence" value="ECO:0007669"/>
    <property type="project" value="UniProtKB-KW"/>
</dbReference>
<dbReference type="GO" id="GO:0005732">
    <property type="term" value="C:sno(s)RNA-containing ribonucleoprotein complex"/>
    <property type="evidence" value="ECO:0007669"/>
    <property type="project" value="InterPro"/>
</dbReference>
<dbReference type="SUPFAM" id="SSF50447">
    <property type="entry name" value="Translation proteins"/>
    <property type="match status" value="1"/>
</dbReference>
<evidence type="ECO:0000256" key="1">
    <source>
        <dbReference type="ARBA" id="ARBA00004123"/>
    </source>
</evidence>
<dbReference type="GO" id="GO:0006364">
    <property type="term" value="P:rRNA processing"/>
    <property type="evidence" value="ECO:0007669"/>
    <property type="project" value="UniProtKB-KW"/>
</dbReference>
<dbReference type="InterPro" id="IPR007504">
    <property type="entry name" value="H/ACA_rnp_Gar1/Naf1"/>
</dbReference>
<comment type="similarity">
    <text evidence="2">Belongs to the NAF1 family.</text>
</comment>
<evidence type="ECO:0000256" key="8">
    <source>
        <dbReference type="ARBA" id="ARBA00023242"/>
    </source>
</evidence>
<comment type="caution">
    <text evidence="10">The sequence shown here is derived from an EMBL/GenBank/DDBJ whole genome shotgun (WGS) entry which is preliminary data.</text>
</comment>
<dbReference type="Proteomes" id="UP001140949">
    <property type="component" value="Unassembled WGS sequence"/>
</dbReference>
<dbReference type="AlphaFoldDB" id="A0AAX6GXD3"/>
<feature type="region of interest" description="Disordered" evidence="9">
    <location>
        <begin position="350"/>
        <end position="424"/>
    </location>
</feature>
<keyword evidence="6" id="KW-0597">Phosphoprotein</keyword>
<organism evidence="10 11">
    <name type="scientific">Iris pallida</name>
    <name type="common">Sweet iris</name>
    <dbReference type="NCBI Taxonomy" id="29817"/>
    <lineage>
        <taxon>Eukaryota</taxon>
        <taxon>Viridiplantae</taxon>
        <taxon>Streptophyta</taxon>
        <taxon>Embryophyta</taxon>
        <taxon>Tracheophyta</taxon>
        <taxon>Spermatophyta</taxon>
        <taxon>Magnoliopsida</taxon>
        <taxon>Liliopsida</taxon>
        <taxon>Asparagales</taxon>
        <taxon>Iridaceae</taxon>
        <taxon>Iridoideae</taxon>
        <taxon>Irideae</taxon>
        <taxon>Iris</taxon>
    </lineage>
</organism>
<feature type="compositionally biased region" description="Acidic residues" evidence="9">
    <location>
        <begin position="358"/>
        <end position="375"/>
    </location>
</feature>
<feature type="region of interest" description="Disordered" evidence="9">
    <location>
        <begin position="98"/>
        <end position="240"/>
    </location>
</feature>
<keyword evidence="8" id="KW-0539">Nucleus</keyword>
<keyword evidence="5" id="KW-0698">rRNA processing</keyword>
<feature type="region of interest" description="Disordered" evidence="9">
    <location>
        <begin position="445"/>
        <end position="486"/>
    </location>
</feature>
<gene>
    <name evidence="10" type="ORF">M6B38_339780</name>
</gene>
<feature type="compositionally biased region" description="Polar residues" evidence="9">
    <location>
        <begin position="445"/>
        <end position="469"/>
    </location>
</feature>
<evidence type="ECO:0000256" key="2">
    <source>
        <dbReference type="ARBA" id="ARBA00009801"/>
    </source>
</evidence>
<evidence type="ECO:0000256" key="4">
    <source>
        <dbReference type="ARBA" id="ARBA00022517"/>
    </source>
</evidence>
<dbReference type="InterPro" id="IPR009000">
    <property type="entry name" value="Transl_B-barrel_sf"/>
</dbReference>
<feature type="region of interest" description="Disordered" evidence="9">
    <location>
        <begin position="1"/>
        <end position="44"/>
    </location>
</feature>
<dbReference type="FunFam" id="2.40.10.230:FF:000002">
    <property type="entry name" value="H/ACA ribonucleoprotein complex non-core subunit NAF1"/>
    <property type="match status" value="1"/>
</dbReference>
<dbReference type="PANTHER" id="PTHR31633">
    <property type="entry name" value="H/ACA RIBONUCLEOPROTEIN COMPLEX NON-CORE SUBUNIT NAF1"/>
    <property type="match status" value="1"/>
</dbReference>
<feature type="compositionally biased region" description="Low complexity" evidence="9">
    <location>
        <begin position="179"/>
        <end position="193"/>
    </location>
</feature>
<dbReference type="EMBL" id="JANAVB010015000">
    <property type="protein sequence ID" value="KAJ6833406.1"/>
    <property type="molecule type" value="Genomic_DNA"/>
</dbReference>
<evidence type="ECO:0000313" key="10">
    <source>
        <dbReference type="EMBL" id="KAJ6833406.1"/>
    </source>
</evidence>
<dbReference type="PANTHER" id="PTHR31633:SF1">
    <property type="entry name" value="H_ACA RIBONUCLEOPROTEIN COMPLEX NON-CORE SUBUNIT NAF1"/>
    <property type="match status" value="1"/>
</dbReference>
<dbReference type="Gene3D" id="2.40.10.230">
    <property type="entry name" value="Probable tRNA pseudouridine synthase domain"/>
    <property type="match status" value="1"/>
</dbReference>
<protein>
    <recommendedName>
        <fullName evidence="3">H/ACA ribonucleoprotein complex non-core subunit NAF1</fullName>
    </recommendedName>
</protein>
<dbReference type="GO" id="GO:0000493">
    <property type="term" value="P:box H/ACA snoRNP assembly"/>
    <property type="evidence" value="ECO:0007669"/>
    <property type="project" value="InterPro"/>
</dbReference>
<dbReference type="GO" id="GO:0001522">
    <property type="term" value="P:pseudouridine synthesis"/>
    <property type="evidence" value="ECO:0007669"/>
    <property type="project" value="InterPro"/>
</dbReference>
<feature type="compositionally biased region" description="Pro residues" evidence="9">
    <location>
        <begin position="10"/>
        <end position="24"/>
    </location>
</feature>
<reference evidence="10" key="1">
    <citation type="journal article" date="2023" name="GigaByte">
        <title>Genome assembly of the bearded iris, Iris pallida Lam.</title>
        <authorList>
            <person name="Bruccoleri R.E."/>
            <person name="Oakeley E.J."/>
            <person name="Faust A.M.E."/>
            <person name="Altorfer M."/>
            <person name="Dessus-Babus S."/>
            <person name="Burckhardt D."/>
            <person name="Oertli M."/>
            <person name="Naumann U."/>
            <person name="Petersen F."/>
            <person name="Wong J."/>
        </authorList>
    </citation>
    <scope>NUCLEOTIDE SEQUENCE</scope>
    <source>
        <strain evidence="10">GSM-AAB239-AS_SAM_17_03QT</strain>
    </source>
</reference>
<evidence type="ECO:0000256" key="9">
    <source>
        <dbReference type="SAM" id="MobiDB-lite"/>
    </source>
</evidence>
<dbReference type="InterPro" id="IPR038664">
    <property type="entry name" value="Gar1/Naf1_Cbf5-bd_sf"/>
</dbReference>
<sequence length="665" mass="72622">MLLDYYLNHHPPPPPPLLSSPSPSPTKEEEGEEEELELATPLSDFDPVKEWLLDLDSPPPPSLIMMSSSLEPAPPSDADVVVVGSPIDAKMEKVTLVEDDEEERNCRLIENNKEEEEEDGVGGGGKVRNGGLAEEEETNGDDSTTVEKVKGDLTGEEKNDSNMEEKNDKDDEEEEGSSDESSSSSSSSSTSSSEEAEDEEEGVIKGSETEETLFISDDDDEEEGGPPVQKGPIRSKHELEDLPPVRSVEVSLEPHQQTIPLGVISSIFGSRVIIEGSEKHSALNEGSIIWITESRSPLGIVDEIFGPVKSPYYVIRYNSDEEVPTGISVGSAVSFVPEFAESVLNNKDLHKKGYDASGDNDEELSNEEFSDDEKEAEYRKSLREQKRATHVNHDSGFGKRTGFGKSARFQKDKRPPISTPPLAAAVSQQPRSLPHQLQNQVTNIRHSTSNFSQRSANPGASAGPSTMMMQTFPPRPQGGAGTGYFDPSQQMNLVWANNSFQPQPQPMNMQGGGFPMNPLPPLQFGEYANSLQYQSQFNQALNSLAGGMMPYLQQQQFVPNLSAPQGNMPWFAGQVNPPWAGQPSPPVGAMGHGGFGQQVSFECRNVNPQGNLGMHNDQSTPPPAVGQGEMRPPPMHSNRGRSFRGRRPYQRGRHSYGGRGQQRNG</sequence>
<feature type="region of interest" description="Disordered" evidence="9">
    <location>
        <begin position="605"/>
        <end position="665"/>
    </location>
</feature>
<comment type="subcellular location">
    <subcellularLocation>
        <location evidence="1">Nucleus</location>
    </subcellularLocation>
</comment>
<proteinExistence type="inferred from homology"/>
<feature type="compositionally biased region" description="Basic residues" evidence="9">
    <location>
        <begin position="638"/>
        <end position="656"/>
    </location>
</feature>
<dbReference type="InterPro" id="IPR040309">
    <property type="entry name" value="Naf1"/>
</dbReference>
<name>A0AAX6GXD3_IRIPA</name>
<evidence type="ECO:0000256" key="6">
    <source>
        <dbReference type="ARBA" id="ARBA00022553"/>
    </source>
</evidence>
<keyword evidence="4" id="KW-0690">Ribosome biogenesis</keyword>
<keyword evidence="11" id="KW-1185">Reference proteome</keyword>
<feature type="compositionally biased region" description="Basic and acidic residues" evidence="9">
    <location>
        <begin position="145"/>
        <end position="169"/>
    </location>
</feature>
<reference evidence="10" key="2">
    <citation type="submission" date="2023-04" db="EMBL/GenBank/DDBJ databases">
        <authorList>
            <person name="Bruccoleri R.E."/>
            <person name="Oakeley E.J."/>
            <person name="Faust A.-M."/>
            <person name="Dessus-Babus S."/>
            <person name="Altorfer M."/>
            <person name="Burckhardt D."/>
            <person name="Oertli M."/>
            <person name="Naumann U."/>
            <person name="Petersen F."/>
            <person name="Wong J."/>
        </authorList>
    </citation>
    <scope>NUCLEOTIDE SEQUENCE</scope>
    <source>
        <strain evidence="10">GSM-AAB239-AS_SAM_17_03QT</strain>
        <tissue evidence="10">Leaf</tissue>
    </source>
</reference>
<dbReference type="Pfam" id="PF04410">
    <property type="entry name" value="Gar1"/>
    <property type="match status" value="1"/>
</dbReference>
<keyword evidence="10" id="KW-0687">Ribonucleoprotein</keyword>
<accession>A0AAX6GXD3</accession>
<dbReference type="GO" id="GO:0005634">
    <property type="term" value="C:nucleus"/>
    <property type="evidence" value="ECO:0007669"/>
    <property type="project" value="UniProtKB-SubCell"/>
</dbReference>
<keyword evidence="7" id="KW-0694">RNA-binding</keyword>